<sequence>MWENFFLKGLAVGLLFGMPVGAVGALTVQRILKFGPGAGILSGMGSSVADCIYACIGVFGLSFLSDCLLQNQEVIHILGGILILFMGVGIIRKKAETGSVKADAKAGAAMFLSSFAVAITNPASILSFLFVFSYFGISGKVEAARGIQLAAGVFMGTFFWWGMLAAGVVRLKAKIGEQMIQKVHRCFGAVLVLFGTAIFVRTVL</sequence>
<dbReference type="PANTHER" id="PTHR30086">
    <property type="entry name" value="ARGININE EXPORTER PROTEIN ARGO"/>
    <property type="match status" value="1"/>
</dbReference>
<gene>
    <name evidence="7" type="ORF">AR1Y2_2171</name>
</gene>
<feature type="transmembrane region" description="Helical" evidence="6">
    <location>
        <begin position="149"/>
        <end position="171"/>
    </location>
</feature>
<evidence type="ECO:0000256" key="1">
    <source>
        <dbReference type="ARBA" id="ARBA00004651"/>
    </source>
</evidence>
<accession>A0A4P8IFK3</accession>
<evidence type="ECO:0000313" key="8">
    <source>
        <dbReference type="Proteomes" id="UP000298653"/>
    </source>
</evidence>
<dbReference type="EMBL" id="CP040058">
    <property type="protein sequence ID" value="QCP35625.1"/>
    <property type="molecule type" value="Genomic_DNA"/>
</dbReference>
<feature type="transmembrane region" description="Helical" evidence="6">
    <location>
        <begin position="40"/>
        <end position="62"/>
    </location>
</feature>
<evidence type="ECO:0000313" key="7">
    <source>
        <dbReference type="EMBL" id="QCP35625.1"/>
    </source>
</evidence>
<dbReference type="InterPro" id="IPR001123">
    <property type="entry name" value="LeuE-type"/>
</dbReference>
<dbReference type="RefSeq" id="WP_137328959.1">
    <property type="nucleotide sequence ID" value="NZ_CP040058.1"/>
</dbReference>
<feature type="transmembrane region" description="Helical" evidence="6">
    <location>
        <begin position="111"/>
        <end position="137"/>
    </location>
</feature>
<feature type="transmembrane region" description="Helical" evidence="6">
    <location>
        <begin position="6"/>
        <end position="28"/>
    </location>
</feature>
<dbReference type="Pfam" id="PF01810">
    <property type="entry name" value="LysE"/>
    <property type="match status" value="1"/>
</dbReference>
<name>A0A4P8IFK3_9FIRM</name>
<dbReference type="OrthoDB" id="5638726at2"/>
<dbReference type="Proteomes" id="UP000298653">
    <property type="component" value="Chromosome"/>
</dbReference>
<feature type="transmembrane region" description="Helical" evidence="6">
    <location>
        <begin position="183"/>
        <end position="203"/>
    </location>
</feature>
<evidence type="ECO:0000256" key="5">
    <source>
        <dbReference type="ARBA" id="ARBA00023136"/>
    </source>
</evidence>
<evidence type="ECO:0000256" key="2">
    <source>
        <dbReference type="ARBA" id="ARBA00022475"/>
    </source>
</evidence>
<evidence type="ECO:0000256" key="3">
    <source>
        <dbReference type="ARBA" id="ARBA00022692"/>
    </source>
</evidence>
<proteinExistence type="predicted"/>
<keyword evidence="3 6" id="KW-0812">Transmembrane</keyword>
<comment type="subcellular location">
    <subcellularLocation>
        <location evidence="1">Cell membrane</location>
        <topology evidence="1">Multi-pass membrane protein</topology>
    </subcellularLocation>
</comment>
<protein>
    <submittedName>
        <fullName evidence="7">Threonine efflux protein</fullName>
    </submittedName>
</protein>
<evidence type="ECO:0000256" key="6">
    <source>
        <dbReference type="SAM" id="Phobius"/>
    </source>
</evidence>
<dbReference type="AlphaFoldDB" id="A0A4P8IFK3"/>
<keyword evidence="2" id="KW-1003">Cell membrane</keyword>
<feature type="transmembrane region" description="Helical" evidence="6">
    <location>
        <begin position="74"/>
        <end position="91"/>
    </location>
</feature>
<keyword evidence="4 6" id="KW-1133">Transmembrane helix</keyword>
<dbReference type="PANTHER" id="PTHR30086:SF20">
    <property type="entry name" value="ARGININE EXPORTER PROTEIN ARGO-RELATED"/>
    <property type="match status" value="1"/>
</dbReference>
<evidence type="ECO:0000256" key="4">
    <source>
        <dbReference type="ARBA" id="ARBA00022989"/>
    </source>
</evidence>
<reference evidence="7 8" key="1">
    <citation type="submission" date="2019-05" db="EMBL/GenBank/DDBJ databases">
        <title>Complete genome sequencing of Anaerostipes rhamnosivorans.</title>
        <authorList>
            <person name="Bui T.P.N."/>
            <person name="de Vos W.M."/>
        </authorList>
    </citation>
    <scope>NUCLEOTIDE SEQUENCE [LARGE SCALE GENOMIC DNA]</scope>
    <source>
        <strain evidence="7 8">1y2</strain>
    </source>
</reference>
<dbReference type="GO" id="GO:0015171">
    <property type="term" value="F:amino acid transmembrane transporter activity"/>
    <property type="evidence" value="ECO:0007669"/>
    <property type="project" value="TreeGrafter"/>
</dbReference>
<dbReference type="KEGG" id="arf:AR1Y2_2171"/>
<keyword evidence="5 6" id="KW-0472">Membrane</keyword>
<keyword evidence="8" id="KW-1185">Reference proteome</keyword>
<organism evidence="7 8">
    <name type="scientific">Anaerostipes rhamnosivorans</name>
    <dbReference type="NCBI Taxonomy" id="1229621"/>
    <lineage>
        <taxon>Bacteria</taxon>
        <taxon>Bacillati</taxon>
        <taxon>Bacillota</taxon>
        <taxon>Clostridia</taxon>
        <taxon>Lachnospirales</taxon>
        <taxon>Lachnospiraceae</taxon>
        <taxon>Anaerostipes</taxon>
    </lineage>
</organism>
<dbReference type="GO" id="GO:0005886">
    <property type="term" value="C:plasma membrane"/>
    <property type="evidence" value="ECO:0007669"/>
    <property type="project" value="UniProtKB-SubCell"/>
</dbReference>